<dbReference type="OrthoDB" id="145845at2759"/>
<organism evidence="2 3">
    <name type="scientific">Phytophthora fragariaefolia</name>
    <dbReference type="NCBI Taxonomy" id="1490495"/>
    <lineage>
        <taxon>Eukaryota</taxon>
        <taxon>Sar</taxon>
        <taxon>Stramenopiles</taxon>
        <taxon>Oomycota</taxon>
        <taxon>Peronosporomycetes</taxon>
        <taxon>Peronosporales</taxon>
        <taxon>Peronosporaceae</taxon>
        <taxon>Phytophthora</taxon>
    </lineage>
</organism>
<keyword evidence="3" id="KW-1185">Reference proteome</keyword>
<proteinExistence type="predicted"/>
<evidence type="ECO:0000313" key="2">
    <source>
        <dbReference type="EMBL" id="GMF64125.1"/>
    </source>
</evidence>
<gene>
    <name evidence="2" type="ORF">Pfra01_002803100</name>
</gene>
<feature type="compositionally biased region" description="Acidic residues" evidence="1">
    <location>
        <begin position="104"/>
        <end position="131"/>
    </location>
</feature>
<sequence length="172" mass="19221">MGLRQQPTPVQHLHKMADLTPFDLWFIRSVSEQANAMDNSSDGHLESPPSQNGEYEVLTSDCEDTETEIGFYDDEEELQRAKAARRESKRAWRQMHDECGGDTAYDETDDFEDESGASESESACDEAEGEDVCGSGPCFNFRAVAWFKLRAVTVLDGYMSGVSDSERESVLV</sequence>
<dbReference type="EMBL" id="BSXT01007690">
    <property type="protein sequence ID" value="GMF64125.1"/>
    <property type="molecule type" value="Genomic_DNA"/>
</dbReference>
<protein>
    <submittedName>
        <fullName evidence="2">Unnamed protein product</fullName>
    </submittedName>
</protein>
<reference evidence="2" key="1">
    <citation type="submission" date="2023-04" db="EMBL/GenBank/DDBJ databases">
        <title>Phytophthora fragariaefolia NBRC 109709.</title>
        <authorList>
            <person name="Ichikawa N."/>
            <person name="Sato H."/>
            <person name="Tonouchi N."/>
        </authorList>
    </citation>
    <scope>NUCLEOTIDE SEQUENCE</scope>
    <source>
        <strain evidence="2">NBRC 109709</strain>
    </source>
</reference>
<feature type="region of interest" description="Disordered" evidence="1">
    <location>
        <begin position="82"/>
        <end position="132"/>
    </location>
</feature>
<dbReference type="AlphaFoldDB" id="A0A9W6YGL2"/>
<evidence type="ECO:0000313" key="3">
    <source>
        <dbReference type="Proteomes" id="UP001165121"/>
    </source>
</evidence>
<name>A0A9W6YGL2_9STRA</name>
<accession>A0A9W6YGL2</accession>
<dbReference type="Proteomes" id="UP001165121">
    <property type="component" value="Unassembled WGS sequence"/>
</dbReference>
<comment type="caution">
    <text evidence="2">The sequence shown here is derived from an EMBL/GenBank/DDBJ whole genome shotgun (WGS) entry which is preliminary data.</text>
</comment>
<feature type="compositionally biased region" description="Polar residues" evidence="1">
    <location>
        <begin position="36"/>
        <end position="53"/>
    </location>
</feature>
<feature type="region of interest" description="Disordered" evidence="1">
    <location>
        <begin position="36"/>
        <end position="56"/>
    </location>
</feature>
<feature type="compositionally biased region" description="Basic and acidic residues" evidence="1">
    <location>
        <begin position="82"/>
        <end position="99"/>
    </location>
</feature>
<evidence type="ECO:0000256" key="1">
    <source>
        <dbReference type="SAM" id="MobiDB-lite"/>
    </source>
</evidence>